<feature type="region of interest" description="Disordered" evidence="1">
    <location>
        <begin position="421"/>
        <end position="491"/>
    </location>
</feature>
<evidence type="ECO:0000313" key="3">
    <source>
        <dbReference type="Proteomes" id="UP001194580"/>
    </source>
</evidence>
<evidence type="ECO:0000313" key="2">
    <source>
        <dbReference type="EMBL" id="KAG0275307.1"/>
    </source>
</evidence>
<organism evidence="2 3">
    <name type="scientific">Linnemannia exigua</name>
    <dbReference type="NCBI Taxonomy" id="604196"/>
    <lineage>
        <taxon>Eukaryota</taxon>
        <taxon>Fungi</taxon>
        <taxon>Fungi incertae sedis</taxon>
        <taxon>Mucoromycota</taxon>
        <taxon>Mortierellomycotina</taxon>
        <taxon>Mortierellomycetes</taxon>
        <taxon>Mortierellales</taxon>
        <taxon>Mortierellaceae</taxon>
        <taxon>Linnemannia</taxon>
    </lineage>
</organism>
<feature type="compositionally biased region" description="Basic and acidic residues" evidence="1">
    <location>
        <begin position="440"/>
        <end position="455"/>
    </location>
</feature>
<evidence type="ECO:0000256" key="1">
    <source>
        <dbReference type="SAM" id="MobiDB-lite"/>
    </source>
</evidence>
<feature type="compositionally biased region" description="Acidic residues" evidence="1">
    <location>
        <begin position="457"/>
        <end position="466"/>
    </location>
</feature>
<name>A0AAD4DDM1_9FUNG</name>
<dbReference type="InterPro" id="IPR032675">
    <property type="entry name" value="LRR_dom_sf"/>
</dbReference>
<gene>
    <name evidence="2" type="ORF">BGZ95_008931</name>
</gene>
<dbReference type="Gene3D" id="3.80.10.10">
    <property type="entry name" value="Ribonuclease Inhibitor"/>
    <property type="match status" value="1"/>
</dbReference>
<reference evidence="2" key="1">
    <citation type="journal article" date="2020" name="Fungal Divers.">
        <title>Resolving the Mortierellaceae phylogeny through synthesis of multi-gene phylogenetics and phylogenomics.</title>
        <authorList>
            <person name="Vandepol N."/>
            <person name="Liber J."/>
            <person name="Desiro A."/>
            <person name="Na H."/>
            <person name="Kennedy M."/>
            <person name="Barry K."/>
            <person name="Grigoriev I.V."/>
            <person name="Miller A.N."/>
            <person name="O'Donnell K."/>
            <person name="Stajich J.E."/>
            <person name="Bonito G."/>
        </authorList>
    </citation>
    <scope>NUCLEOTIDE SEQUENCE</scope>
    <source>
        <strain evidence="2">NRRL 28262</strain>
    </source>
</reference>
<accession>A0AAD4DDM1</accession>
<dbReference type="EMBL" id="JAAAIL010000494">
    <property type="protein sequence ID" value="KAG0275307.1"/>
    <property type="molecule type" value="Genomic_DNA"/>
</dbReference>
<keyword evidence="3" id="KW-1185">Reference proteome</keyword>
<feature type="compositionally biased region" description="Acidic residues" evidence="1">
    <location>
        <begin position="421"/>
        <end position="439"/>
    </location>
</feature>
<proteinExistence type="predicted"/>
<protein>
    <submittedName>
        <fullName evidence="2">Uncharacterized protein</fullName>
    </submittedName>
</protein>
<dbReference type="SUPFAM" id="SSF52047">
    <property type="entry name" value="RNI-like"/>
    <property type="match status" value="1"/>
</dbReference>
<dbReference type="Proteomes" id="UP001194580">
    <property type="component" value="Unassembled WGS sequence"/>
</dbReference>
<comment type="caution">
    <text evidence="2">The sequence shown here is derived from an EMBL/GenBank/DDBJ whole genome shotgun (WGS) entry which is preliminary data.</text>
</comment>
<feature type="compositionally biased region" description="Low complexity" evidence="1">
    <location>
        <begin position="475"/>
        <end position="491"/>
    </location>
</feature>
<dbReference type="AlphaFoldDB" id="A0AAD4DDM1"/>
<sequence>MSTHPLEVPEILTRIGQYLPLWVEHQDEVDLDNKDITFRHHALWSCMQVSKLWHQTFLPILWYSYDGLKMVDLPQEVVTRYSPYFRNFRSPGCHAGPFLSTHLVELTIYIQMMDPPITLSTQKDLIRANPRLKYLEWHGPERLTDLDKDDFEGLKCLQELRLFHWNGGGRRLAKVLGAVAGSLCTFEVSRIKNVMPGDLSGSLQRQLDKVQDESIDEYRENDDTSTVTVAGVRGVAGEDGLVLPHMEKLKVIFDRNPDYVELAQCCPNLRRLTVAGLGHGDTGRLSMCLRNQCQQLKSLVLKDVLLPQEDAIELLLSCLAAGGLVKIHLDVVGLEQDLITAILLHATTLEHLTIASSAEDSVDLDGILRIMVECEQLKHLRFMLDTSVPDEDVLDAWRSQEWGCSGLERLGLEFNYCEFGDLDDEEDDDEGDEDEEIIDEDARYEYRSTRNRNADEAGNDESEDGADLQNSIEPGSAKMSRESSSGGSSGIMAISSEVSYMGWYRHPQESHDFESRRDQTDKPALRMLFEMVQDMKRLHTLVWKDIMYSRSRSPPRRR</sequence>